<accession>A0A383CCV2</accession>
<reference evidence="1" key="1">
    <citation type="submission" date="2018-05" db="EMBL/GenBank/DDBJ databases">
        <authorList>
            <person name="Lanie J.A."/>
            <person name="Ng W.-L."/>
            <person name="Kazmierczak K.M."/>
            <person name="Andrzejewski T.M."/>
            <person name="Davidsen T.M."/>
            <person name="Wayne K.J."/>
            <person name="Tettelin H."/>
            <person name="Glass J.I."/>
            <person name="Rusch D."/>
            <person name="Podicherti R."/>
            <person name="Tsui H.-C.T."/>
            <person name="Winkler M.E."/>
        </authorList>
    </citation>
    <scope>NUCLEOTIDE SEQUENCE</scope>
</reference>
<feature type="non-terminal residue" evidence="1">
    <location>
        <position position="50"/>
    </location>
</feature>
<organism evidence="1">
    <name type="scientific">marine metagenome</name>
    <dbReference type="NCBI Taxonomy" id="408172"/>
    <lineage>
        <taxon>unclassified sequences</taxon>
        <taxon>metagenomes</taxon>
        <taxon>ecological metagenomes</taxon>
    </lineage>
</organism>
<name>A0A383CCV2_9ZZZZ</name>
<gene>
    <name evidence="1" type="ORF">METZ01_LOCUS482262</name>
</gene>
<evidence type="ECO:0000313" key="1">
    <source>
        <dbReference type="EMBL" id="SVE29408.1"/>
    </source>
</evidence>
<dbReference type="AlphaFoldDB" id="A0A383CCV2"/>
<sequence length="50" mass="5465">MGSVLSSIVKRWGLIFFEWIKADRTSSSSIPKALALMGALTAFNVSLIFC</sequence>
<dbReference type="EMBL" id="UINC01207358">
    <property type="protein sequence ID" value="SVE29408.1"/>
    <property type="molecule type" value="Genomic_DNA"/>
</dbReference>
<proteinExistence type="predicted"/>
<protein>
    <submittedName>
        <fullName evidence="1">Uncharacterized protein</fullName>
    </submittedName>
</protein>